<accession>B9DRM8</accession>
<sequence>MFFFYNNNYIKGVADGFTRDCIVTTEFRFPVQSETARLV</sequence>
<dbReference type="Proteomes" id="UP000000449">
    <property type="component" value="Chromosome"/>
</dbReference>
<proteinExistence type="predicted"/>
<keyword evidence="2" id="KW-1185">Reference proteome</keyword>
<evidence type="ECO:0000313" key="2">
    <source>
        <dbReference type="Proteomes" id="UP000000449"/>
    </source>
</evidence>
<organism evidence="1 2">
    <name type="scientific">Streptococcus uberis (strain ATCC BAA-854 / 0140J)</name>
    <dbReference type="NCBI Taxonomy" id="218495"/>
    <lineage>
        <taxon>Bacteria</taxon>
        <taxon>Bacillati</taxon>
        <taxon>Bacillota</taxon>
        <taxon>Bacilli</taxon>
        <taxon>Lactobacillales</taxon>
        <taxon>Streptococcaceae</taxon>
        <taxon>Streptococcus</taxon>
    </lineage>
</organism>
<reference evidence="2" key="1">
    <citation type="journal article" date="2009" name="BMC Genomics">
        <title>Evidence for niche adaptation in the genome of the bovine pathogen Streptococcus uberis.</title>
        <authorList>
            <person name="Ward P.N."/>
            <person name="Holden M.T.G."/>
            <person name="Leigh J.A."/>
            <person name="Lennard N."/>
            <person name="Bignell A."/>
            <person name="Barron A."/>
            <person name="Clark L."/>
            <person name="Quail M.A."/>
            <person name="Woodward J."/>
            <person name="Barrell B.G."/>
            <person name="Egan S.A."/>
            <person name="Field T.R."/>
            <person name="Maskell D."/>
            <person name="Kehoe M."/>
            <person name="Dowson C.G."/>
            <person name="Chanter N."/>
            <person name="Whatmore A.M."/>
            <person name="Bentley S.D."/>
            <person name="Parkhill J."/>
        </authorList>
    </citation>
    <scope>NUCLEOTIDE SEQUENCE [LARGE SCALE GENOMIC DNA]</scope>
    <source>
        <strain evidence="2">ATCC BAA-854 / 0140J</strain>
    </source>
</reference>
<protein>
    <submittedName>
        <fullName evidence="1">Uncharacterized protein</fullName>
    </submittedName>
</protein>
<dbReference type="HOGENOM" id="CLU_3318016_0_0_9"/>
<dbReference type="AlphaFoldDB" id="B9DRM8"/>
<name>B9DRM8_STRU0</name>
<gene>
    <name evidence="1" type="ordered locus">SUB0613</name>
</gene>
<evidence type="ECO:0000313" key="1">
    <source>
        <dbReference type="EMBL" id="CAR41436.1"/>
    </source>
</evidence>
<dbReference type="EMBL" id="AM946015">
    <property type="protein sequence ID" value="CAR41436.1"/>
    <property type="molecule type" value="Genomic_DNA"/>
</dbReference>
<dbReference type="KEGG" id="sub:SUB0613"/>